<gene>
    <name evidence="3" type="ORF">O3M35_011789</name>
</gene>
<dbReference type="InterPro" id="IPR057777">
    <property type="entry name" value="Beta-barrel_vein"/>
</dbReference>
<evidence type="ECO:0000256" key="1">
    <source>
        <dbReference type="SAM" id="Phobius"/>
    </source>
</evidence>
<keyword evidence="1" id="KW-1133">Transmembrane helix</keyword>
<accession>A0AAW1CXH0</accession>
<dbReference type="Proteomes" id="UP001461498">
    <property type="component" value="Unassembled WGS sequence"/>
</dbReference>
<evidence type="ECO:0000313" key="4">
    <source>
        <dbReference type="Proteomes" id="UP001461498"/>
    </source>
</evidence>
<keyword evidence="1" id="KW-0472">Membrane</keyword>
<dbReference type="Pfam" id="PF24700">
    <property type="entry name" value="Vein_beta-barrel"/>
    <property type="match status" value="1"/>
</dbReference>
<sequence length="218" mass="24828">MKEGDRSGSCLYRLLFFVTVGAAISAATSPGFSRTGLTGRIRSGPPLPPCSHIGDTTNSISARAYMAEIVFVGKARSRNVAREVGGTYGVTFVVQDVYKDISAKPLTIKKQIRFQFREKRGRQQEHQRQQQPHNWCRQSYNYTRRPGDLVRTNIKRGGKYIVFVMGVGPLNYTLLGEPVFRSHKNVRAVRDILCQNCCKYQNLNYFSLIFYNIKYNEI</sequence>
<reference evidence="3 4" key="1">
    <citation type="submission" date="2022-12" db="EMBL/GenBank/DDBJ databases">
        <title>Chromosome-level genome assembly of true bugs.</title>
        <authorList>
            <person name="Ma L."/>
            <person name="Li H."/>
        </authorList>
    </citation>
    <scope>NUCLEOTIDE SEQUENCE [LARGE SCALE GENOMIC DNA]</scope>
    <source>
        <strain evidence="3">Lab_2022b</strain>
    </source>
</reference>
<dbReference type="AlphaFoldDB" id="A0AAW1CXH0"/>
<comment type="caution">
    <text evidence="3">The sequence shown here is derived from an EMBL/GenBank/DDBJ whole genome shotgun (WGS) entry which is preliminary data.</text>
</comment>
<protein>
    <recommendedName>
        <fullName evidence="2">Vein beta-barrel domain-containing protein</fullName>
    </recommendedName>
</protein>
<proteinExistence type="predicted"/>
<evidence type="ECO:0000259" key="2">
    <source>
        <dbReference type="Pfam" id="PF24700"/>
    </source>
</evidence>
<organism evidence="3 4">
    <name type="scientific">Rhynocoris fuscipes</name>
    <dbReference type="NCBI Taxonomy" id="488301"/>
    <lineage>
        <taxon>Eukaryota</taxon>
        <taxon>Metazoa</taxon>
        <taxon>Ecdysozoa</taxon>
        <taxon>Arthropoda</taxon>
        <taxon>Hexapoda</taxon>
        <taxon>Insecta</taxon>
        <taxon>Pterygota</taxon>
        <taxon>Neoptera</taxon>
        <taxon>Paraneoptera</taxon>
        <taxon>Hemiptera</taxon>
        <taxon>Heteroptera</taxon>
        <taxon>Panheteroptera</taxon>
        <taxon>Cimicomorpha</taxon>
        <taxon>Reduviidae</taxon>
        <taxon>Harpactorinae</taxon>
        <taxon>Harpactorini</taxon>
        <taxon>Rhynocoris</taxon>
    </lineage>
</organism>
<keyword evidence="1" id="KW-0812">Transmembrane</keyword>
<dbReference type="EMBL" id="JAPXFL010000008">
    <property type="protein sequence ID" value="KAK9503161.1"/>
    <property type="molecule type" value="Genomic_DNA"/>
</dbReference>
<keyword evidence="4" id="KW-1185">Reference proteome</keyword>
<feature type="transmembrane region" description="Helical" evidence="1">
    <location>
        <begin position="12"/>
        <end position="32"/>
    </location>
</feature>
<name>A0AAW1CXH0_9HEMI</name>
<feature type="domain" description="Vein beta-barrel" evidence="2">
    <location>
        <begin position="64"/>
        <end position="189"/>
    </location>
</feature>
<evidence type="ECO:0000313" key="3">
    <source>
        <dbReference type="EMBL" id="KAK9503161.1"/>
    </source>
</evidence>